<reference evidence="3" key="3">
    <citation type="submission" date="2025-08" db="UniProtKB">
        <authorList>
            <consortium name="Ensembl"/>
        </authorList>
    </citation>
    <scope>IDENTIFICATION</scope>
    <source>
        <strain evidence="3">HSOK</strain>
    </source>
</reference>
<feature type="compositionally biased region" description="Polar residues" evidence="2">
    <location>
        <begin position="506"/>
        <end position="515"/>
    </location>
</feature>
<evidence type="ECO:0000256" key="1">
    <source>
        <dbReference type="ARBA" id="ARBA00022737"/>
    </source>
</evidence>
<accession>A0A3P9I7W3</accession>
<dbReference type="AlphaFoldDB" id="A0A3P9I7W3"/>
<dbReference type="Ensembl" id="ENSORLT00015024080.1">
    <property type="protein sequence ID" value="ENSORLP00015015959.1"/>
    <property type="gene ID" value="ENSORLG00015000475.1"/>
</dbReference>
<reference evidence="3" key="4">
    <citation type="submission" date="2025-09" db="UniProtKB">
        <authorList>
            <consortium name="Ensembl"/>
        </authorList>
    </citation>
    <scope>IDENTIFICATION</scope>
    <source>
        <strain evidence="3">HSOK</strain>
    </source>
</reference>
<feature type="compositionally biased region" description="Basic and acidic residues" evidence="2">
    <location>
        <begin position="495"/>
        <end position="505"/>
    </location>
</feature>
<dbReference type="InterPro" id="IPR028435">
    <property type="entry name" value="Plakophilin/d_Catenin"/>
</dbReference>
<reference key="1">
    <citation type="journal article" date="2007" name="Nature">
        <title>The medaka draft genome and insights into vertebrate genome evolution.</title>
        <authorList>
            <person name="Kasahara M."/>
            <person name="Naruse K."/>
            <person name="Sasaki S."/>
            <person name="Nakatani Y."/>
            <person name="Qu W."/>
            <person name="Ahsan B."/>
            <person name="Yamada T."/>
            <person name="Nagayasu Y."/>
            <person name="Doi K."/>
            <person name="Kasai Y."/>
            <person name="Jindo T."/>
            <person name="Kobayashi D."/>
            <person name="Shimada A."/>
            <person name="Toyoda A."/>
            <person name="Kuroki Y."/>
            <person name="Fujiyama A."/>
            <person name="Sasaki T."/>
            <person name="Shimizu A."/>
            <person name="Asakawa S."/>
            <person name="Shimizu N."/>
            <person name="Hashimoto S."/>
            <person name="Yang J."/>
            <person name="Lee Y."/>
            <person name="Matsushima K."/>
            <person name="Sugano S."/>
            <person name="Sakaizumi M."/>
            <person name="Narita T."/>
            <person name="Ohishi K."/>
            <person name="Haga S."/>
            <person name="Ohta F."/>
            <person name="Nomoto H."/>
            <person name="Nogata K."/>
            <person name="Morishita T."/>
            <person name="Endo T."/>
            <person name="Shin-I T."/>
            <person name="Takeda H."/>
            <person name="Morishita S."/>
            <person name="Kohara Y."/>
        </authorList>
    </citation>
    <scope>NUCLEOTIDE SEQUENCE [LARGE SCALE GENOMIC DNA]</scope>
    <source>
        <strain>Hd-rR</strain>
    </source>
</reference>
<dbReference type="FunFam" id="1.25.10.10:FF:001332">
    <property type="entry name" value="Uncharacterized protein"/>
    <property type="match status" value="1"/>
</dbReference>
<dbReference type="Proteomes" id="UP000265200">
    <property type="component" value="Chromosome 23"/>
</dbReference>
<dbReference type="PANTHER" id="PTHR10372">
    <property type="entry name" value="PLAKOPHILLIN-RELATED"/>
    <property type="match status" value="1"/>
</dbReference>
<dbReference type="Gene3D" id="1.25.10.10">
    <property type="entry name" value="Leucine-rich Repeat Variant"/>
    <property type="match status" value="1"/>
</dbReference>
<feature type="region of interest" description="Disordered" evidence="2">
    <location>
        <begin position="486"/>
        <end position="528"/>
    </location>
</feature>
<proteinExistence type="predicted"/>
<dbReference type="SUPFAM" id="SSF48371">
    <property type="entry name" value="ARM repeat"/>
    <property type="match status" value="1"/>
</dbReference>
<feature type="compositionally biased region" description="Polar residues" evidence="2">
    <location>
        <begin position="79"/>
        <end position="93"/>
    </location>
</feature>
<dbReference type="PANTHER" id="PTHR10372:SF25">
    <property type="entry name" value="PLAKOPHILIN-2"/>
    <property type="match status" value="1"/>
</dbReference>
<dbReference type="InterPro" id="IPR011989">
    <property type="entry name" value="ARM-like"/>
</dbReference>
<feature type="region of interest" description="Disordered" evidence="2">
    <location>
        <begin position="147"/>
        <end position="176"/>
    </location>
</feature>
<keyword evidence="1" id="KW-0677">Repeat</keyword>
<name>A0A3P9I7W3_ORYLA</name>
<organism evidence="3 4">
    <name type="scientific">Oryzias latipes</name>
    <name type="common">Japanese rice fish</name>
    <name type="synonym">Japanese killifish</name>
    <dbReference type="NCBI Taxonomy" id="8090"/>
    <lineage>
        <taxon>Eukaryota</taxon>
        <taxon>Metazoa</taxon>
        <taxon>Chordata</taxon>
        <taxon>Craniata</taxon>
        <taxon>Vertebrata</taxon>
        <taxon>Euteleostomi</taxon>
        <taxon>Actinopterygii</taxon>
        <taxon>Neopterygii</taxon>
        <taxon>Teleostei</taxon>
        <taxon>Neoteleostei</taxon>
        <taxon>Acanthomorphata</taxon>
        <taxon>Ovalentaria</taxon>
        <taxon>Atherinomorphae</taxon>
        <taxon>Beloniformes</taxon>
        <taxon>Adrianichthyidae</taxon>
        <taxon>Oryziinae</taxon>
        <taxon>Oryzias</taxon>
    </lineage>
</organism>
<feature type="region of interest" description="Disordered" evidence="2">
    <location>
        <begin position="79"/>
        <end position="116"/>
    </location>
</feature>
<evidence type="ECO:0000313" key="3">
    <source>
        <dbReference type="Ensembl" id="ENSORLP00015015959.1"/>
    </source>
</evidence>
<reference evidence="3 4" key="2">
    <citation type="submission" date="2017-04" db="EMBL/GenBank/DDBJ databases">
        <title>CpG methylation of centromeres and impact of large insertions on vertebrate speciation.</title>
        <authorList>
            <person name="Ichikawa K."/>
            <person name="Yoshimura J."/>
            <person name="Morishita S."/>
        </authorList>
    </citation>
    <scope>NUCLEOTIDE SEQUENCE</scope>
    <source>
        <strain evidence="3 4">HSOK</strain>
    </source>
</reference>
<dbReference type="GO" id="GO:0098609">
    <property type="term" value="P:cell-cell adhesion"/>
    <property type="evidence" value="ECO:0007669"/>
    <property type="project" value="InterPro"/>
</dbReference>
<evidence type="ECO:0000313" key="4">
    <source>
        <dbReference type="Proteomes" id="UP000265200"/>
    </source>
</evidence>
<dbReference type="InterPro" id="IPR016024">
    <property type="entry name" value="ARM-type_fold"/>
</dbReference>
<sequence length="751" mass="83016">MNVSKWNSVASARDLLTQNDTSLALSAAGQTATSSAKSIRVKDQIKVSLSRKATQKNGGFSQNKSMRVVGVTNANSSKLNGSSSYGGSVTSNLKRGPTKRIEVTPPPSPKLSSPSRFNLSMYTSKIQSSGLGQSLVAGNVKNFQRSTSEPYNLKKAPNPTSVPPGRSIRQTGGPQARFPSRAFRQTVGMKSVRQTVVKPNIHINRVFSDPGDNLPWLTQLRKNCQKSTFQISYPPSVASTEVELPFEATQTKISGLKKNPEMTVDEALFYLTQNNEEKLVEATSCLQRTFFQGSGWKNKEFKPLWIKQLLQLLIHDNEVVPRVSAGVLRVIVYQNNENKIEVDNKEGLNIITKALKRNKDKETRQHLTGLLWNLSSHDKIKESFSKENIDVLTNVILVPSSGIYRGENPKNDLAADPEAFYNATGCLRNLSSAGPNIRDQMRECRNLVDSIVCHIRLTAADRLSDDESTGNCICILQNLAYGLEPKPQLSSESDNESRESVKPEKTSTGCFSSLSPKEETPLSKPPELSAKANPVGIEWLWSPIMIRTYLSLMACSKQESTREGAMGALQNITSGNCLESEAIADFIVHKEDGLQKIKNVLEEKVCEEQAAQLIRNLSRHSIVQDDIVKHVLSDVVKMLPNDDRGVDQPRELTACLCQILINLTKGGIKNAKAIINLNALTKINNIARISDGSDPSQAGRAACILMQLMWQQTALHSYIRKVSGLKKKHFINKRTNAVMESEEKKRKLSNC</sequence>
<evidence type="ECO:0000256" key="2">
    <source>
        <dbReference type="SAM" id="MobiDB-lite"/>
    </source>
</evidence>
<protein>
    <submittedName>
        <fullName evidence="3">Plakophilin-2</fullName>
    </submittedName>
</protein>